<organism evidence="1">
    <name type="scientific">freshwater metagenome</name>
    <dbReference type="NCBI Taxonomy" id="449393"/>
    <lineage>
        <taxon>unclassified sequences</taxon>
        <taxon>metagenomes</taxon>
        <taxon>ecological metagenomes</taxon>
    </lineage>
</organism>
<gene>
    <name evidence="1" type="ORF">UFOPK4345_01213</name>
</gene>
<dbReference type="EMBL" id="CAFBQV010000225">
    <property type="protein sequence ID" value="CAB5067412.1"/>
    <property type="molecule type" value="Genomic_DNA"/>
</dbReference>
<dbReference type="AlphaFoldDB" id="A0A6J7UQ79"/>
<reference evidence="1" key="1">
    <citation type="submission" date="2020-05" db="EMBL/GenBank/DDBJ databases">
        <authorList>
            <person name="Chiriac C."/>
            <person name="Salcher M."/>
            <person name="Ghai R."/>
            <person name="Kavagutti S V."/>
        </authorList>
    </citation>
    <scope>NUCLEOTIDE SEQUENCE</scope>
</reference>
<sequence length="31" mass="3291">MAGPLNLFAKATGGAALAIMRRTWGRLFAMP</sequence>
<protein>
    <submittedName>
        <fullName evidence="1">Unannotated protein</fullName>
    </submittedName>
</protein>
<evidence type="ECO:0000313" key="1">
    <source>
        <dbReference type="EMBL" id="CAB5067412.1"/>
    </source>
</evidence>
<proteinExistence type="predicted"/>
<accession>A0A6J7UQ79</accession>
<name>A0A6J7UQ79_9ZZZZ</name>